<comment type="function">
    <text evidence="10">Necessary for normal cell division and for the maintenance of normal septation.</text>
</comment>
<evidence type="ECO:0000256" key="9">
    <source>
        <dbReference type="ARBA" id="ARBA00023306"/>
    </source>
</evidence>
<dbReference type="Pfam" id="PF01926">
    <property type="entry name" value="MMR_HSR1"/>
    <property type="match status" value="1"/>
</dbReference>
<evidence type="ECO:0000256" key="2">
    <source>
        <dbReference type="ARBA" id="ARBA00009638"/>
    </source>
</evidence>
<dbReference type="InterPro" id="IPR006073">
    <property type="entry name" value="GTP-bd"/>
</dbReference>
<protein>
    <recommendedName>
        <fullName evidence="10">Probable GTP-binding protein EngB</fullName>
    </recommendedName>
</protein>
<evidence type="ECO:0000256" key="3">
    <source>
        <dbReference type="ARBA" id="ARBA00022618"/>
    </source>
</evidence>
<keyword evidence="3 10" id="KW-0132">Cell division</keyword>
<keyword evidence="9 10" id="KW-0131">Cell cycle</keyword>
<dbReference type="NCBIfam" id="TIGR03598">
    <property type="entry name" value="GTPase_YsxC"/>
    <property type="match status" value="1"/>
</dbReference>
<dbReference type="PANTHER" id="PTHR11649">
    <property type="entry name" value="MSS1/TRME-RELATED GTP-BINDING PROTEIN"/>
    <property type="match status" value="1"/>
</dbReference>
<dbReference type="InterPro" id="IPR027417">
    <property type="entry name" value="P-loop_NTPase"/>
</dbReference>
<dbReference type="PROSITE" id="PS51706">
    <property type="entry name" value="G_ENGB"/>
    <property type="match status" value="1"/>
</dbReference>
<evidence type="ECO:0000259" key="11">
    <source>
        <dbReference type="PROSITE" id="PS51706"/>
    </source>
</evidence>
<dbReference type="GO" id="GO:0046872">
    <property type="term" value="F:metal ion binding"/>
    <property type="evidence" value="ECO:0007669"/>
    <property type="project" value="UniProtKB-KW"/>
</dbReference>
<dbReference type="HAMAP" id="MF_00321">
    <property type="entry name" value="GTPase_EngB"/>
    <property type="match status" value="1"/>
</dbReference>
<dbReference type="GO" id="GO:0005525">
    <property type="term" value="F:GTP binding"/>
    <property type="evidence" value="ECO:0007669"/>
    <property type="project" value="UniProtKB-UniRule"/>
</dbReference>
<dbReference type="InterPro" id="IPR019987">
    <property type="entry name" value="GTP-bd_ribosome_bio_YsxC"/>
</dbReference>
<comment type="similarity">
    <text evidence="2 10">Belongs to the TRAFAC class TrmE-Era-EngA-EngB-Septin-like GTPase superfamily. EngB GTPase family.</text>
</comment>
<proteinExistence type="inferred from homology"/>
<feature type="domain" description="EngB-type G" evidence="11">
    <location>
        <begin position="23"/>
        <end position="190"/>
    </location>
</feature>
<evidence type="ECO:0000313" key="12">
    <source>
        <dbReference type="EMBL" id="PKM91336.1"/>
    </source>
</evidence>
<comment type="caution">
    <text evidence="12">The sequence shown here is derived from an EMBL/GenBank/DDBJ whole genome shotgun (WGS) entry which is preliminary data.</text>
</comment>
<gene>
    <name evidence="10" type="primary">engB</name>
    <name evidence="12" type="ORF">CVU82_01930</name>
</gene>
<keyword evidence="5 10" id="KW-0547">Nucleotide-binding</keyword>
<reference evidence="12 13" key="1">
    <citation type="journal article" date="2017" name="ISME J.">
        <title>Potential for microbial H2 and metal transformations associated with novel bacteria and archaea in deep terrestrial subsurface sediments.</title>
        <authorList>
            <person name="Hernsdorf A.W."/>
            <person name="Amano Y."/>
            <person name="Miyakawa K."/>
            <person name="Ise K."/>
            <person name="Suzuki Y."/>
            <person name="Anantharaman K."/>
            <person name="Probst A."/>
            <person name="Burstein D."/>
            <person name="Thomas B.C."/>
            <person name="Banfield J.F."/>
        </authorList>
    </citation>
    <scope>NUCLEOTIDE SEQUENCE [LARGE SCALE GENOMIC DNA]</scope>
    <source>
        <strain evidence="12">HGW-Falkowbacteria-1</strain>
    </source>
</reference>
<evidence type="ECO:0000256" key="7">
    <source>
        <dbReference type="ARBA" id="ARBA00023134"/>
    </source>
</evidence>
<dbReference type="SUPFAM" id="SSF52540">
    <property type="entry name" value="P-loop containing nucleoside triphosphate hydrolases"/>
    <property type="match status" value="1"/>
</dbReference>
<sequence length="190" mass="21434">MTKIKSAQFVKGAVGPDSIFNDMRPQIAFIGRSNVGKSSIINSLTGQNKLAKISSLPGRTREINLFLINDSFYLIDLPGYGYAKLPKDMRIEIEKLINWYLFLSGYEQKKIFLIIDAKVGPTKDDLEILQAFREHNKNIVIVVNKIDKVKSSEKDKQIKKIKDSIGECKIILCSTKSNIGIPSLLEELMQ</sequence>
<dbReference type="GO" id="GO:0000917">
    <property type="term" value="P:division septum assembly"/>
    <property type="evidence" value="ECO:0007669"/>
    <property type="project" value="UniProtKB-KW"/>
</dbReference>
<dbReference type="InterPro" id="IPR005225">
    <property type="entry name" value="Small_GTP-bd"/>
</dbReference>
<evidence type="ECO:0000256" key="8">
    <source>
        <dbReference type="ARBA" id="ARBA00023210"/>
    </source>
</evidence>
<evidence type="ECO:0000256" key="6">
    <source>
        <dbReference type="ARBA" id="ARBA00022842"/>
    </source>
</evidence>
<keyword evidence="6" id="KW-0460">Magnesium</keyword>
<comment type="cofactor">
    <cofactor evidence="1">
        <name>Mg(2+)</name>
        <dbReference type="ChEBI" id="CHEBI:18420"/>
    </cofactor>
</comment>
<dbReference type="Gene3D" id="3.40.50.300">
    <property type="entry name" value="P-loop containing nucleotide triphosphate hydrolases"/>
    <property type="match status" value="1"/>
</dbReference>
<accession>A0A2N2E9I1</accession>
<keyword evidence="8 10" id="KW-0717">Septation</keyword>
<evidence type="ECO:0000313" key="13">
    <source>
        <dbReference type="Proteomes" id="UP000233517"/>
    </source>
</evidence>
<evidence type="ECO:0000256" key="10">
    <source>
        <dbReference type="HAMAP-Rule" id="MF_00321"/>
    </source>
</evidence>
<evidence type="ECO:0000256" key="1">
    <source>
        <dbReference type="ARBA" id="ARBA00001946"/>
    </source>
</evidence>
<name>A0A2N2E9I1_9BACT</name>
<dbReference type="Proteomes" id="UP000233517">
    <property type="component" value="Unassembled WGS sequence"/>
</dbReference>
<dbReference type="AlphaFoldDB" id="A0A2N2E9I1"/>
<dbReference type="NCBIfam" id="TIGR00231">
    <property type="entry name" value="small_GTP"/>
    <property type="match status" value="1"/>
</dbReference>
<evidence type="ECO:0000256" key="4">
    <source>
        <dbReference type="ARBA" id="ARBA00022723"/>
    </source>
</evidence>
<dbReference type="CDD" id="cd01876">
    <property type="entry name" value="YihA_EngB"/>
    <property type="match status" value="1"/>
</dbReference>
<keyword evidence="4" id="KW-0479">Metal-binding</keyword>
<dbReference type="InterPro" id="IPR030393">
    <property type="entry name" value="G_ENGB_dom"/>
</dbReference>
<evidence type="ECO:0000256" key="5">
    <source>
        <dbReference type="ARBA" id="ARBA00022741"/>
    </source>
</evidence>
<dbReference type="EMBL" id="PHAI01000002">
    <property type="protein sequence ID" value="PKM91336.1"/>
    <property type="molecule type" value="Genomic_DNA"/>
</dbReference>
<dbReference type="PANTHER" id="PTHR11649:SF13">
    <property type="entry name" value="ENGB-TYPE G DOMAIN-CONTAINING PROTEIN"/>
    <property type="match status" value="1"/>
</dbReference>
<keyword evidence="7 10" id="KW-0342">GTP-binding</keyword>
<organism evidence="12 13">
    <name type="scientific">Candidatus Falkowbacteria bacterium HGW-Falkowbacteria-1</name>
    <dbReference type="NCBI Taxonomy" id="2013768"/>
    <lineage>
        <taxon>Bacteria</taxon>
        <taxon>Candidatus Falkowiibacteriota</taxon>
    </lineage>
</organism>